<dbReference type="InterPro" id="IPR001017">
    <property type="entry name" value="DH_E1"/>
</dbReference>
<dbReference type="EMBL" id="LDUG01000047">
    <property type="protein sequence ID" value="KVW93466.1"/>
    <property type="molecule type" value="Genomic_DNA"/>
</dbReference>
<dbReference type="RefSeq" id="WP_059758052.1">
    <property type="nucleotide sequence ID" value="NZ_LDUG01000047.1"/>
</dbReference>
<evidence type="ECO:0000256" key="6">
    <source>
        <dbReference type="ARBA" id="ARBA00023002"/>
    </source>
</evidence>
<comment type="similarity">
    <text evidence="3">Belongs to the alpha-ketoglutarate dehydrogenase family.</text>
</comment>
<dbReference type="PATRIC" id="fig|36861.3.peg.2629"/>
<dbReference type="GO" id="GO:0030976">
    <property type="term" value="F:thiamine pyrophosphate binding"/>
    <property type="evidence" value="ECO:0007669"/>
    <property type="project" value="InterPro"/>
</dbReference>
<dbReference type="AlphaFoldDB" id="A0A119CUR3"/>
<evidence type="ECO:0000313" key="11">
    <source>
        <dbReference type="Proteomes" id="UP000064243"/>
    </source>
</evidence>
<organism evidence="10 11">
    <name type="scientific">Thiobacillus denitrificans</name>
    <dbReference type="NCBI Taxonomy" id="36861"/>
    <lineage>
        <taxon>Bacteria</taxon>
        <taxon>Pseudomonadati</taxon>
        <taxon>Pseudomonadota</taxon>
        <taxon>Betaproteobacteria</taxon>
        <taxon>Nitrosomonadales</taxon>
        <taxon>Thiobacillaceae</taxon>
        <taxon>Thiobacillus</taxon>
    </lineage>
</organism>
<keyword evidence="7" id="KW-0786">Thiamine pyrophosphate</keyword>
<evidence type="ECO:0000256" key="7">
    <source>
        <dbReference type="ARBA" id="ARBA00023052"/>
    </source>
</evidence>
<evidence type="ECO:0000256" key="8">
    <source>
        <dbReference type="ARBA" id="ARBA00030680"/>
    </source>
</evidence>
<evidence type="ECO:0000256" key="4">
    <source>
        <dbReference type="ARBA" id="ARBA00012280"/>
    </source>
</evidence>
<dbReference type="Pfam" id="PF02779">
    <property type="entry name" value="Transket_pyr"/>
    <property type="match status" value="1"/>
</dbReference>
<dbReference type="PANTHER" id="PTHR23152:SF4">
    <property type="entry name" value="2-OXOADIPATE DEHYDROGENASE COMPLEX COMPONENT E1"/>
    <property type="match status" value="1"/>
</dbReference>
<dbReference type="CDD" id="cd02016">
    <property type="entry name" value="TPP_E1_OGDC_like"/>
    <property type="match status" value="1"/>
</dbReference>
<dbReference type="Gene3D" id="3.40.50.11610">
    <property type="entry name" value="Multifunctional 2-oxoglutarate metabolism enzyme, C-terminal domain"/>
    <property type="match status" value="1"/>
</dbReference>
<dbReference type="EC" id="1.2.4.2" evidence="4"/>
<evidence type="ECO:0000256" key="5">
    <source>
        <dbReference type="ARBA" id="ARBA00013321"/>
    </source>
</evidence>
<name>A0A119CUR3_THIDE</name>
<evidence type="ECO:0000256" key="1">
    <source>
        <dbReference type="ARBA" id="ARBA00001964"/>
    </source>
</evidence>
<comment type="caution">
    <text evidence="10">The sequence shown here is derived from an EMBL/GenBank/DDBJ whole genome shotgun (WGS) entry which is preliminary data.</text>
</comment>
<dbReference type="PIRSF" id="PIRSF000157">
    <property type="entry name" value="Oxoglu_dh_E1"/>
    <property type="match status" value="1"/>
</dbReference>
<dbReference type="Pfam" id="PF16870">
    <property type="entry name" value="OxoGdeHyase_C"/>
    <property type="match status" value="1"/>
</dbReference>
<dbReference type="PANTHER" id="PTHR23152">
    <property type="entry name" value="2-OXOGLUTARATE DEHYDROGENASE"/>
    <property type="match status" value="1"/>
</dbReference>
<dbReference type="FunFam" id="1.10.287.1150:FF:000004">
    <property type="entry name" value="2-oxoglutarate dehydrogenase E1 component"/>
    <property type="match status" value="1"/>
</dbReference>
<dbReference type="SUPFAM" id="SSF52518">
    <property type="entry name" value="Thiamin diphosphate-binding fold (THDP-binding)"/>
    <property type="match status" value="2"/>
</dbReference>
<evidence type="ECO:0000259" key="9">
    <source>
        <dbReference type="SMART" id="SM00861"/>
    </source>
</evidence>
<dbReference type="NCBIfam" id="NF006914">
    <property type="entry name" value="PRK09404.1"/>
    <property type="match status" value="1"/>
</dbReference>
<evidence type="ECO:0000256" key="3">
    <source>
        <dbReference type="ARBA" id="ARBA00006936"/>
    </source>
</evidence>
<dbReference type="Gene3D" id="3.40.50.970">
    <property type="match status" value="1"/>
</dbReference>
<evidence type="ECO:0000256" key="2">
    <source>
        <dbReference type="ARBA" id="ARBA00003906"/>
    </source>
</evidence>
<dbReference type="GO" id="GO:0005829">
    <property type="term" value="C:cytosol"/>
    <property type="evidence" value="ECO:0007669"/>
    <property type="project" value="TreeGrafter"/>
</dbReference>
<dbReference type="SMART" id="SM00861">
    <property type="entry name" value="Transket_pyr"/>
    <property type="match status" value="1"/>
</dbReference>
<comment type="cofactor">
    <cofactor evidence="1">
        <name>thiamine diphosphate</name>
        <dbReference type="ChEBI" id="CHEBI:58937"/>
    </cofactor>
</comment>
<dbReference type="Proteomes" id="UP000064243">
    <property type="component" value="Unassembled WGS sequence"/>
</dbReference>
<keyword evidence="6 10" id="KW-0560">Oxidoreductase</keyword>
<dbReference type="Gene3D" id="1.10.287.1150">
    <property type="entry name" value="TPP helical domain"/>
    <property type="match status" value="1"/>
</dbReference>
<feature type="domain" description="Transketolase-like pyrimidine-binding" evidence="9">
    <location>
        <begin position="556"/>
        <end position="753"/>
    </location>
</feature>
<dbReference type="InterPro" id="IPR029061">
    <property type="entry name" value="THDP-binding"/>
</dbReference>
<dbReference type="NCBIfam" id="NF008907">
    <property type="entry name" value="PRK12270.1"/>
    <property type="match status" value="1"/>
</dbReference>
<dbReference type="InterPro" id="IPR005475">
    <property type="entry name" value="Transketolase-like_Pyr-bd"/>
</dbReference>
<dbReference type="InterPro" id="IPR031717">
    <property type="entry name" value="ODO-1/KGD_C"/>
</dbReference>
<dbReference type="Pfam" id="PF00676">
    <property type="entry name" value="E1_dh"/>
    <property type="match status" value="1"/>
</dbReference>
<dbReference type="InterPro" id="IPR011603">
    <property type="entry name" value="2oxoglutarate_DH_E1"/>
</dbReference>
<evidence type="ECO:0000313" key="10">
    <source>
        <dbReference type="EMBL" id="KVW93466.1"/>
    </source>
</evidence>
<dbReference type="OrthoDB" id="9759785at2"/>
<dbReference type="GO" id="GO:0004591">
    <property type="term" value="F:oxoglutarate dehydrogenase (succinyl-transferring) activity"/>
    <property type="evidence" value="ECO:0007669"/>
    <property type="project" value="UniProtKB-EC"/>
</dbReference>
<dbReference type="GO" id="GO:0045252">
    <property type="term" value="C:oxoglutarate dehydrogenase complex"/>
    <property type="evidence" value="ECO:0007669"/>
    <property type="project" value="TreeGrafter"/>
</dbReference>
<sequence>MSAPDWHLTSPLYAGNAAYLEQFGDDALTPWLTQPLPGAAPASDAAQVAVLRLINAYRYLGVRKAELDPLRRFEPPPTPELDPEHYGLTEADLTREFETGSLFGVERTTLADILQRLRTAYCGHVGIEYMHITDVARKRWLQERIESAQGRFGVSTDLKKKLLKRLTDAETLEKFLHTRHVGQKRFSLEGGESLIPLLDQVIERCARHGAKEVVMGMAHRGRINVLANIMGRTIESLYEEPRHDHSNPGGPDIPLSGDVKYHQGFSTDFATPYGPVHVALAFNPSHLEIVHPVVRGSVRARQDRRGDVLGYEVVPVILHGDAALSGQGVVMESLNMSQTRGFRNGGAIHVVINNQIGFTTSDPRDVRSTLYCTDVAKMVEAPVLHVNGDDPEAVAFAVQTAVDYRYTFHKNCFIDLVCYRRHGHNEQDEPLATQPLMYRRIQAHPSTRTLYAQRLVDEGVLTQGQADDLVDDCRERLEHGESLSPPALSDFKETYSMDWGRFKGGPASEVPTAVPAQRLDFLGERITTLQHEIELHSRVQKVLDDRRRMRAGELPLDWGYAETLAYASLLDAGHNVRVSGQDSARGTFFHRHAVWHDQKRERRQSGVYVPLEHIHNQQGDFTIIDSLLSEEAVLAFEYGYATADPDTLVVWEAQFGDFANGAQVVIDQFIASGEAKWGRQCGLTLLLPHGFEGQGPEHSSARLERFLQLCAQDNIQVCVPTLPAQLFHLLRRQIVRPQRKPLVIMSPKSLLRHPASTSSLADLASGAFLPVIDDSLEPRNARRVVACSGRVWFDLEAARAARGLDDVALIRVEQLYPFPEAAFRAVLGAYPQAATFVWAQEEPMNQGAWYQTLHHLNHCAPGGRRFHYAGRPAAAAPASGYLSRHRAELEALLSDVLETPYEN</sequence>
<gene>
    <name evidence="10" type="primary">sucA</name>
    <name evidence="10" type="ORF">ABW22_14030</name>
</gene>
<proteinExistence type="inferred from homology"/>
<comment type="function">
    <text evidence="2">E1 component of the 2-oxoglutarate dehydrogenase (OGDH) complex which catalyzes the decarboxylation of 2-oxoglutarate, the first step in the conversion of 2-oxoglutarate to succinyl-CoA and CO(2).</text>
</comment>
<dbReference type="Gene3D" id="3.40.50.12470">
    <property type="match status" value="1"/>
</dbReference>
<reference evidence="10 11" key="1">
    <citation type="journal article" date="2015" name="Appl. Environ. Microbiol.">
        <title>Aerobic and Anaerobic Thiosulfate Oxidation by a Cold-Adapted, Subglacial Chemoautotroph.</title>
        <authorList>
            <person name="Harrold Z.R."/>
            <person name="Skidmore M.L."/>
            <person name="Hamilton T.L."/>
            <person name="Desch L."/>
            <person name="Amada K."/>
            <person name="van Gelder W."/>
            <person name="Glover K."/>
            <person name="Roden E.E."/>
            <person name="Boyd E.S."/>
        </authorList>
    </citation>
    <scope>NUCLEOTIDE SEQUENCE [LARGE SCALE GENOMIC DNA]</scope>
    <source>
        <strain evidence="10 11">RG</strain>
    </source>
</reference>
<keyword evidence="11" id="KW-1185">Reference proteome</keyword>
<accession>A0A119CUR3</accession>
<dbReference type="NCBIfam" id="TIGR00239">
    <property type="entry name" value="2oxo_dh_E1"/>
    <property type="match status" value="1"/>
</dbReference>
<protein>
    <recommendedName>
        <fullName evidence="5">2-oxoglutarate dehydrogenase E1 component</fullName>
        <ecNumber evidence="4">1.2.4.2</ecNumber>
    </recommendedName>
    <alternativeName>
        <fullName evidence="8">Alpha-ketoglutarate dehydrogenase</fullName>
    </alternativeName>
</protein>
<dbReference type="GO" id="GO:0006099">
    <property type="term" value="P:tricarboxylic acid cycle"/>
    <property type="evidence" value="ECO:0007669"/>
    <property type="project" value="TreeGrafter"/>
</dbReference>
<dbReference type="STRING" id="1123392.GCA_000376425_01174"/>
<dbReference type="InterPro" id="IPR042179">
    <property type="entry name" value="KGD_C_sf"/>
</dbReference>